<dbReference type="PIRSF" id="PIRSF019239">
    <property type="entry name" value="MrpE"/>
    <property type="match status" value="1"/>
</dbReference>
<dbReference type="GO" id="GO:0005886">
    <property type="term" value="C:plasma membrane"/>
    <property type="evidence" value="ECO:0007669"/>
    <property type="project" value="UniProtKB-SubCell"/>
</dbReference>
<dbReference type="RefSeq" id="WP_189492919.1">
    <property type="nucleotide sequence ID" value="NZ_BMZO01000012.1"/>
</dbReference>
<reference evidence="8" key="2">
    <citation type="submission" date="2020-09" db="EMBL/GenBank/DDBJ databases">
        <authorList>
            <person name="Sun Q."/>
            <person name="Kim S."/>
        </authorList>
    </citation>
    <scope>NUCLEOTIDE SEQUENCE</scope>
    <source>
        <strain evidence="8">KCTC 42097</strain>
    </source>
</reference>
<evidence type="ECO:0000313" key="8">
    <source>
        <dbReference type="EMBL" id="GHC80596.1"/>
    </source>
</evidence>
<keyword evidence="5 7" id="KW-1133">Transmembrane helix</keyword>
<comment type="similarity">
    <text evidence="2">Belongs to the CPA3 antiporters (TC 2.A.63) subunit E family.</text>
</comment>
<feature type="transmembrane region" description="Helical" evidence="7">
    <location>
        <begin position="99"/>
        <end position="119"/>
    </location>
</feature>
<proteinExistence type="inferred from homology"/>
<dbReference type="InterPro" id="IPR002758">
    <property type="entry name" value="Cation_antiport_E"/>
</dbReference>
<evidence type="ECO:0000256" key="3">
    <source>
        <dbReference type="ARBA" id="ARBA00022475"/>
    </source>
</evidence>
<keyword evidence="9" id="KW-1185">Reference proteome</keyword>
<evidence type="ECO:0000256" key="5">
    <source>
        <dbReference type="ARBA" id="ARBA00022989"/>
    </source>
</evidence>
<comment type="caution">
    <text evidence="8">The sequence shown here is derived from an EMBL/GenBank/DDBJ whole genome shotgun (WGS) entry which is preliminary data.</text>
</comment>
<evidence type="ECO:0000313" key="9">
    <source>
        <dbReference type="Proteomes" id="UP000641137"/>
    </source>
</evidence>
<name>A0A8J3DLJ4_9HYPH</name>
<dbReference type="EMBL" id="BMZO01000012">
    <property type="protein sequence ID" value="GHC80596.1"/>
    <property type="molecule type" value="Genomic_DNA"/>
</dbReference>
<evidence type="ECO:0000256" key="6">
    <source>
        <dbReference type="ARBA" id="ARBA00023136"/>
    </source>
</evidence>
<keyword evidence="4 7" id="KW-0812">Transmembrane</keyword>
<comment type="subcellular location">
    <subcellularLocation>
        <location evidence="1">Cell membrane</location>
        <topology evidence="1">Multi-pass membrane protein</topology>
    </subcellularLocation>
</comment>
<feature type="transmembrane region" description="Helical" evidence="7">
    <location>
        <begin position="12"/>
        <end position="38"/>
    </location>
</feature>
<dbReference type="Pfam" id="PF01899">
    <property type="entry name" value="MNHE"/>
    <property type="match status" value="1"/>
</dbReference>
<dbReference type="PANTHER" id="PTHR34584:SF1">
    <property type="entry name" value="NA(+)_H(+) ANTIPORTER SUBUNIT E1"/>
    <property type="match status" value="1"/>
</dbReference>
<accession>A0A8J3DLJ4</accession>
<evidence type="ECO:0000256" key="4">
    <source>
        <dbReference type="ARBA" id="ARBA00022692"/>
    </source>
</evidence>
<keyword evidence="6 7" id="KW-0472">Membrane</keyword>
<dbReference type="NCBIfam" id="NF006520">
    <property type="entry name" value="PRK08965.1-4"/>
    <property type="match status" value="1"/>
</dbReference>
<evidence type="ECO:0000256" key="7">
    <source>
        <dbReference type="SAM" id="Phobius"/>
    </source>
</evidence>
<evidence type="ECO:0000256" key="1">
    <source>
        <dbReference type="ARBA" id="ARBA00004651"/>
    </source>
</evidence>
<dbReference type="Proteomes" id="UP000641137">
    <property type="component" value="Unassembled WGS sequence"/>
</dbReference>
<organism evidence="8 9">
    <name type="scientific">Limoniibacter endophyticus</name>
    <dbReference type="NCBI Taxonomy" id="1565040"/>
    <lineage>
        <taxon>Bacteria</taxon>
        <taxon>Pseudomonadati</taxon>
        <taxon>Pseudomonadota</taxon>
        <taxon>Alphaproteobacteria</taxon>
        <taxon>Hyphomicrobiales</taxon>
        <taxon>Bartonellaceae</taxon>
        <taxon>Limoniibacter</taxon>
    </lineage>
</organism>
<reference evidence="8" key="1">
    <citation type="journal article" date="2014" name="Int. J. Syst. Evol. Microbiol.">
        <title>Complete genome sequence of Corynebacterium casei LMG S-19264T (=DSM 44701T), isolated from a smear-ripened cheese.</title>
        <authorList>
            <consortium name="US DOE Joint Genome Institute (JGI-PGF)"/>
            <person name="Walter F."/>
            <person name="Albersmeier A."/>
            <person name="Kalinowski J."/>
            <person name="Ruckert C."/>
        </authorList>
    </citation>
    <scope>NUCLEOTIDE SEQUENCE</scope>
    <source>
        <strain evidence="8">KCTC 42097</strain>
    </source>
</reference>
<sequence>MFPYPFLTIGLIILWMLLTHFSLGSFILGAIVATAASWAMAALHPETLRLRKWYLLPKFILIVVVDIIRSNVAVCTIALRPSRRGRRSGFIDLPLESDSPTILAILAIILTATPGSAWLEYDRRKRSVLIHVLDLVNEDDWRDLVKNRYEKLLLEIFA</sequence>
<gene>
    <name evidence="8" type="primary">phaE</name>
    <name evidence="8" type="ORF">GCM10010136_33810</name>
</gene>
<feature type="transmembrane region" description="Helical" evidence="7">
    <location>
        <begin position="59"/>
        <end position="79"/>
    </location>
</feature>
<dbReference type="PANTHER" id="PTHR34584">
    <property type="entry name" value="NA(+)/H(+) ANTIPORTER SUBUNIT E1"/>
    <property type="match status" value="1"/>
</dbReference>
<dbReference type="GO" id="GO:0008324">
    <property type="term" value="F:monoatomic cation transmembrane transporter activity"/>
    <property type="evidence" value="ECO:0007669"/>
    <property type="project" value="InterPro"/>
</dbReference>
<protein>
    <submittedName>
        <fullName evidence="8">Na+/H+ antiporter subunit E</fullName>
    </submittedName>
</protein>
<evidence type="ECO:0000256" key="2">
    <source>
        <dbReference type="ARBA" id="ARBA00006228"/>
    </source>
</evidence>
<keyword evidence="3" id="KW-1003">Cell membrane</keyword>
<dbReference type="AlphaFoldDB" id="A0A8J3DLJ4"/>